<protein>
    <submittedName>
        <fullName evidence="2">Uncharacterized protein</fullName>
    </submittedName>
</protein>
<dbReference type="AlphaFoldDB" id="A0A848LYN6"/>
<evidence type="ECO:0000313" key="2">
    <source>
        <dbReference type="EMBL" id="NMO23318.1"/>
    </source>
</evidence>
<gene>
    <name evidence="2" type="ORF">HG543_51925</name>
</gene>
<comment type="caution">
    <text evidence="2">The sequence shown here is derived from an EMBL/GenBank/DDBJ whole genome shotgun (WGS) entry which is preliminary data.</text>
</comment>
<sequence>MAWVWLRPTEDGTARRQDVWAGVLLATACAIKLTAGVWVLAAVWARGVAGEGRRVMRTVGT</sequence>
<keyword evidence="3" id="KW-1185">Reference proteome</keyword>
<dbReference type="EMBL" id="JABBJJ010000578">
    <property type="protein sequence ID" value="NMO23318.1"/>
    <property type="molecule type" value="Genomic_DNA"/>
</dbReference>
<feature type="non-terminal residue" evidence="2">
    <location>
        <position position="61"/>
    </location>
</feature>
<proteinExistence type="predicted"/>
<name>A0A848LYN6_9BACT</name>
<feature type="transmembrane region" description="Helical" evidence="1">
    <location>
        <begin position="20"/>
        <end position="44"/>
    </location>
</feature>
<accession>A0A848LYN6</accession>
<keyword evidence="1" id="KW-1133">Transmembrane helix</keyword>
<dbReference type="PROSITE" id="PS51257">
    <property type="entry name" value="PROKAR_LIPOPROTEIN"/>
    <property type="match status" value="1"/>
</dbReference>
<evidence type="ECO:0000256" key="1">
    <source>
        <dbReference type="SAM" id="Phobius"/>
    </source>
</evidence>
<organism evidence="2 3">
    <name type="scientific">Pyxidicoccus fallax</name>
    <dbReference type="NCBI Taxonomy" id="394095"/>
    <lineage>
        <taxon>Bacteria</taxon>
        <taxon>Pseudomonadati</taxon>
        <taxon>Myxococcota</taxon>
        <taxon>Myxococcia</taxon>
        <taxon>Myxococcales</taxon>
        <taxon>Cystobacterineae</taxon>
        <taxon>Myxococcaceae</taxon>
        <taxon>Pyxidicoccus</taxon>
    </lineage>
</organism>
<keyword evidence="1" id="KW-0812">Transmembrane</keyword>
<reference evidence="2 3" key="1">
    <citation type="submission" date="2020-04" db="EMBL/GenBank/DDBJ databases">
        <title>Draft genome of Pyxidicoccus fallax type strain.</title>
        <authorList>
            <person name="Whitworth D.E."/>
        </authorList>
    </citation>
    <scope>NUCLEOTIDE SEQUENCE [LARGE SCALE GENOMIC DNA]</scope>
    <source>
        <strain evidence="2 3">DSM 14698</strain>
    </source>
</reference>
<keyword evidence="1" id="KW-0472">Membrane</keyword>
<evidence type="ECO:0000313" key="3">
    <source>
        <dbReference type="Proteomes" id="UP000518300"/>
    </source>
</evidence>
<dbReference type="Proteomes" id="UP000518300">
    <property type="component" value="Unassembled WGS sequence"/>
</dbReference>